<comment type="caution">
    <text evidence="1">The sequence shown here is derived from an EMBL/GenBank/DDBJ whole genome shotgun (WGS) entry which is preliminary data.</text>
</comment>
<protein>
    <submittedName>
        <fullName evidence="1">Uncharacterized protein</fullName>
    </submittedName>
</protein>
<name>A0ACC1R5C0_9HYPO</name>
<evidence type="ECO:0000313" key="2">
    <source>
        <dbReference type="Proteomes" id="UP001148737"/>
    </source>
</evidence>
<gene>
    <name evidence="1" type="ORF">NLG97_g864</name>
</gene>
<proteinExistence type="predicted"/>
<organism evidence="1 2">
    <name type="scientific">Lecanicillium saksenae</name>
    <dbReference type="NCBI Taxonomy" id="468837"/>
    <lineage>
        <taxon>Eukaryota</taxon>
        <taxon>Fungi</taxon>
        <taxon>Dikarya</taxon>
        <taxon>Ascomycota</taxon>
        <taxon>Pezizomycotina</taxon>
        <taxon>Sordariomycetes</taxon>
        <taxon>Hypocreomycetidae</taxon>
        <taxon>Hypocreales</taxon>
        <taxon>Cordycipitaceae</taxon>
        <taxon>Lecanicillium</taxon>
    </lineage>
</organism>
<dbReference type="EMBL" id="JANAKD010000035">
    <property type="protein sequence ID" value="KAJ3498762.1"/>
    <property type="molecule type" value="Genomic_DNA"/>
</dbReference>
<sequence>MVTTAARPVGRPSRLTPAIRAALFDWIKLRADLRLVEMKDLIEEKFEVTVSERAVRRALASMNLTRKVARRIAQQRDPDLRDQYLHRISKYKSWQLIFVDESGCDKAMGNRRHGWALRGFTPVLVSQFARGKRWNILPAYWQGGVLKRWVYRGSIDTFVFDSFIEQLLQHCKPYPEPKSVLVMDNASIHFSPRMMQMCKDAGVRVEALSPYSPNFSPIEENFHDVKKFIRKRWYRNREFVRRDFKTFLEWCVDVGSEAKTAEAHFRHAKIYVEPVPT</sequence>
<keyword evidence="2" id="KW-1185">Reference proteome</keyword>
<accession>A0ACC1R5C0</accession>
<reference evidence="1" key="1">
    <citation type="submission" date="2022-07" db="EMBL/GenBank/DDBJ databases">
        <title>Genome Sequence of Lecanicillium saksenae.</title>
        <authorList>
            <person name="Buettner E."/>
        </authorList>
    </citation>
    <scope>NUCLEOTIDE SEQUENCE</scope>
    <source>
        <strain evidence="1">VT-O1</strain>
    </source>
</reference>
<dbReference type="Proteomes" id="UP001148737">
    <property type="component" value="Unassembled WGS sequence"/>
</dbReference>
<evidence type="ECO:0000313" key="1">
    <source>
        <dbReference type="EMBL" id="KAJ3498762.1"/>
    </source>
</evidence>